<evidence type="ECO:0000313" key="1">
    <source>
        <dbReference type="EMBL" id="KAL2058206.1"/>
    </source>
</evidence>
<sequence length="161" mass="18993">MFLIKLPRFQVEEMAAIYTYLTGIIDKIYEPTLETVAERHNELSKSQFNTFASNALQRAPSTTKWRLRRDENLFTNKYCFKKDKLGCRSRNDGRVTSNLEWYADASHQKWIVHLVSRGLGLAFHCHSQLQKDSGVINPEYYPHQHYQQDLFYRAPTEVFRA</sequence>
<organism evidence="1 2">
    <name type="scientific">Lepraria finkii</name>
    <dbReference type="NCBI Taxonomy" id="1340010"/>
    <lineage>
        <taxon>Eukaryota</taxon>
        <taxon>Fungi</taxon>
        <taxon>Dikarya</taxon>
        <taxon>Ascomycota</taxon>
        <taxon>Pezizomycotina</taxon>
        <taxon>Lecanoromycetes</taxon>
        <taxon>OSLEUM clade</taxon>
        <taxon>Lecanoromycetidae</taxon>
        <taxon>Lecanorales</taxon>
        <taxon>Lecanorineae</taxon>
        <taxon>Stereocaulaceae</taxon>
        <taxon>Lepraria</taxon>
    </lineage>
</organism>
<gene>
    <name evidence="1" type="ORF">ABVK25_001824</name>
</gene>
<name>A0ABR4BME6_9LECA</name>
<comment type="caution">
    <text evidence="1">The sequence shown here is derived from an EMBL/GenBank/DDBJ whole genome shotgun (WGS) entry which is preliminary data.</text>
</comment>
<proteinExistence type="predicted"/>
<dbReference type="EMBL" id="JBHFEH010000003">
    <property type="protein sequence ID" value="KAL2058206.1"/>
    <property type="molecule type" value="Genomic_DNA"/>
</dbReference>
<reference evidence="1 2" key="1">
    <citation type="submission" date="2024-09" db="EMBL/GenBank/DDBJ databases">
        <title>Rethinking Asexuality: The Enigmatic Case of Functional Sexual Genes in Lepraria (Stereocaulaceae).</title>
        <authorList>
            <person name="Doellman M."/>
            <person name="Sun Y."/>
            <person name="Barcenas-Pena A."/>
            <person name="Lumbsch H.T."/>
            <person name="Grewe F."/>
        </authorList>
    </citation>
    <scope>NUCLEOTIDE SEQUENCE [LARGE SCALE GENOMIC DNA]</scope>
    <source>
        <strain evidence="1 2">Grewe 0041</strain>
    </source>
</reference>
<dbReference type="Proteomes" id="UP001590951">
    <property type="component" value="Unassembled WGS sequence"/>
</dbReference>
<keyword evidence="2" id="KW-1185">Reference proteome</keyword>
<accession>A0ABR4BME6</accession>
<protein>
    <submittedName>
        <fullName evidence="1">Uncharacterized protein</fullName>
    </submittedName>
</protein>
<evidence type="ECO:0000313" key="2">
    <source>
        <dbReference type="Proteomes" id="UP001590951"/>
    </source>
</evidence>